<reference evidence="3 4" key="1">
    <citation type="submission" date="2024-10" db="EMBL/GenBank/DDBJ databases">
        <authorList>
            <person name="Riesco R."/>
        </authorList>
    </citation>
    <scope>NUCLEOTIDE SEQUENCE [LARGE SCALE GENOMIC DNA]</scope>
    <source>
        <strain evidence="3 4">NCIMB 15449</strain>
    </source>
</reference>
<proteinExistence type="predicted"/>
<comment type="caution">
    <text evidence="3">The sequence shown here is derived from an EMBL/GenBank/DDBJ whole genome shotgun (WGS) entry which is preliminary data.</text>
</comment>
<feature type="domain" description="DUF1206" evidence="2">
    <location>
        <begin position="106"/>
        <end position="172"/>
    </location>
</feature>
<dbReference type="Pfam" id="PF06724">
    <property type="entry name" value="DUF1206"/>
    <property type="match status" value="3"/>
</dbReference>
<evidence type="ECO:0000259" key="2">
    <source>
        <dbReference type="Pfam" id="PF06724"/>
    </source>
</evidence>
<dbReference type="InterPro" id="IPR009597">
    <property type="entry name" value="DUF1206"/>
</dbReference>
<accession>A0ABW7JRY0</accession>
<sequence length="263" mass="27695">MPTMNAQASDIVQNPWFERLARCGHIVSGVLHLLIGYIAIRIALGKGGSADQSGAFRELTSKTGGTLVMWVVMVAFIALAVWRLVEGAVGKRSESKEVSVMDRVKAFSLAVLYFAFAWSAFTFAKGAGKSSSEQNAGLTARAMESGIGKLAIVVVAGVFIGVGGYHCYKGISKKFMKDLKSPGTVEETLGTIGYTAKGLALIGIGVLFIAALFTEDPGKATGMDGALKTLREQAFGTILLVVAGFGIAVYGLYSFVMAKSAKM</sequence>
<dbReference type="Proteomes" id="UP001609175">
    <property type="component" value="Unassembled WGS sequence"/>
</dbReference>
<feature type="domain" description="DUF1206" evidence="2">
    <location>
        <begin position="192"/>
        <end position="259"/>
    </location>
</feature>
<feature type="transmembrane region" description="Helical" evidence="1">
    <location>
        <begin position="234"/>
        <end position="256"/>
    </location>
</feature>
<feature type="transmembrane region" description="Helical" evidence="1">
    <location>
        <begin position="147"/>
        <end position="168"/>
    </location>
</feature>
<name>A0ABW7JRY0_9NOCA</name>
<keyword evidence="1" id="KW-1133">Transmembrane helix</keyword>
<evidence type="ECO:0000256" key="1">
    <source>
        <dbReference type="SAM" id="Phobius"/>
    </source>
</evidence>
<dbReference type="EMBL" id="JBIMSO010000062">
    <property type="protein sequence ID" value="MFH5210549.1"/>
    <property type="molecule type" value="Genomic_DNA"/>
</dbReference>
<feature type="transmembrane region" description="Helical" evidence="1">
    <location>
        <begin position="106"/>
        <end position="127"/>
    </location>
</feature>
<evidence type="ECO:0000313" key="4">
    <source>
        <dbReference type="Proteomes" id="UP001609175"/>
    </source>
</evidence>
<protein>
    <submittedName>
        <fullName evidence="3">DUF1206 domain-containing protein</fullName>
    </submittedName>
</protein>
<feature type="transmembrane region" description="Helical" evidence="1">
    <location>
        <begin position="189"/>
        <end position="214"/>
    </location>
</feature>
<evidence type="ECO:0000313" key="3">
    <source>
        <dbReference type="EMBL" id="MFH5210549.1"/>
    </source>
</evidence>
<feature type="transmembrane region" description="Helical" evidence="1">
    <location>
        <begin position="64"/>
        <end position="85"/>
    </location>
</feature>
<gene>
    <name evidence="3" type="ORF">ACHIPZ_20415</name>
</gene>
<dbReference type="RefSeq" id="WP_395116360.1">
    <property type="nucleotide sequence ID" value="NZ_JBIMSO010000062.1"/>
</dbReference>
<feature type="domain" description="DUF1206" evidence="2">
    <location>
        <begin position="24"/>
        <end position="89"/>
    </location>
</feature>
<keyword evidence="1" id="KW-0472">Membrane</keyword>
<keyword evidence="1" id="KW-0812">Transmembrane</keyword>
<organism evidence="3 4">
    <name type="scientific">Antrihabitans spumae</name>
    <dbReference type="NCBI Taxonomy" id="3373370"/>
    <lineage>
        <taxon>Bacteria</taxon>
        <taxon>Bacillati</taxon>
        <taxon>Actinomycetota</taxon>
        <taxon>Actinomycetes</taxon>
        <taxon>Mycobacteriales</taxon>
        <taxon>Nocardiaceae</taxon>
        <taxon>Antrihabitans</taxon>
    </lineage>
</organism>
<feature type="transmembrane region" description="Helical" evidence="1">
    <location>
        <begin position="20"/>
        <end position="44"/>
    </location>
</feature>